<evidence type="ECO:0000256" key="11">
    <source>
        <dbReference type="ARBA" id="ARBA00024827"/>
    </source>
</evidence>
<dbReference type="InterPro" id="IPR013655">
    <property type="entry name" value="PAS_fold_3"/>
</dbReference>
<accession>X1FQ59</accession>
<evidence type="ECO:0000256" key="2">
    <source>
        <dbReference type="ARBA" id="ARBA00004496"/>
    </source>
</evidence>
<dbReference type="Pfam" id="PF07730">
    <property type="entry name" value="HisKA_3"/>
    <property type="match status" value="1"/>
</dbReference>
<comment type="cofactor">
    <cofactor evidence="1">
        <name>[4Fe-4S] cluster</name>
        <dbReference type="ChEBI" id="CHEBI:49883"/>
    </cofactor>
</comment>
<dbReference type="EMBL" id="BARU01006405">
    <property type="protein sequence ID" value="GAH47117.1"/>
    <property type="molecule type" value="Genomic_DNA"/>
</dbReference>
<evidence type="ECO:0000256" key="1">
    <source>
        <dbReference type="ARBA" id="ARBA00001966"/>
    </source>
</evidence>
<keyword evidence="10" id="KW-0411">Iron-sulfur</keyword>
<dbReference type="InterPro" id="IPR036890">
    <property type="entry name" value="HATPase_C_sf"/>
</dbReference>
<evidence type="ECO:0000256" key="10">
    <source>
        <dbReference type="ARBA" id="ARBA00023014"/>
    </source>
</evidence>
<dbReference type="InterPro" id="IPR005467">
    <property type="entry name" value="His_kinase_dom"/>
</dbReference>
<dbReference type="CDD" id="cd00130">
    <property type="entry name" value="PAS"/>
    <property type="match status" value="1"/>
</dbReference>
<evidence type="ECO:0000256" key="9">
    <source>
        <dbReference type="ARBA" id="ARBA00023004"/>
    </source>
</evidence>
<dbReference type="PROSITE" id="PS50112">
    <property type="entry name" value="PAS"/>
    <property type="match status" value="1"/>
</dbReference>
<feature type="domain" description="Histidine kinase" evidence="14">
    <location>
        <begin position="116"/>
        <end position="310"/>
    </location>
</feature>
<keyword evidence="9" id="KW-0408">Iron</keyword>
<evidence type="ECO:0000256" key="6">
    <source>
        <dbReference type="ARBA" id="ARBA00022679"/>
    </source>
</evidence>
<dbReference type="PROSITE" id="PS50109">
    <property type="entry name" value="HIS_KIN"/>
    <property type="match status" value="1"/>
</dbReference>
<evidence type="ECO:0000259" key="15">
    <source>
        <dbReference type="PROSITE" id="PS50112"/>
    </source>
</evidence>
<evidence type="ECO:0000256" key="13">
    <source>
        <dbReference type="SAM" id="Coils"/>
    </source>
</evidence>
<evidence type="ECO:0000256" key="3">
    <source>
        <dbReference type="ARBA" id="ARBA00017322"/>
    </source>
</evidence>
<dbReference type="GO" id="GO:0000155">
    <property type="term" value="F:phosphorelay sensor kinase activity"/>
    <property type="evidence" value="ECO:0007669"/>
    <property type="project" value="InterPro"/>
</dbReference>
<proteinExistence type="predicted"/>
<gene>
    <name evidence="17" type="ORF">S03H2_12601</name>
</gene>
<dbReference type="PROSITE" id="PS50113">
    <property type="entry name" value="PAC"/>
    <property type="match status" value="1"/>
</dbReference>
<dbReference type="NCBIfam" id="TIGR00229">
    <property type="entry name" value="sensory_box"/>
    <property type="match status" value="1"/>
</dbReference>
<comment type="function">
    <text evidence="11">Member of the two-component regulatory system NreB/NreC involved in the control of dissimilatory nitrate/nitrite reduction in response to oxygen. NreB functions as a direct oxygen sensor histidine kinase which is autophosphorylated, in the absence of oxygen, probably at the conserved histidine residue, and transfers its phosphate group probably to a conserved aspartate residue of NreC. NreB/NreC activates the expression of the nitrate (narGHJI) and nitrite (nir) reductase operons, as well as the putative nitrate transporter gene narT.</text>
</comment>
<name>X1FQ59_9ZZZZ</name>
<dbReference type="InterPro" id="IPR003594">
    <property type="entry name" value="HATPase_dom"/>
</dbReference>
<dbReference type="GO" id="GO:0005737">
    <property type="term" value="C:cytoplasm"/>
    <property type="evidence" value="ECO:0007669"/>
    <property type="project" value="UniProtKB-SubCell"/>
</dbReference>
<dbReference type="InterPro" id="IPR011712">
    <property type="entry name" value="Sig_transdc_His_kin_sub3_dim/P"/>
</dbReference>
<dbReference type="GO" id="GO:0051539">
    <property type="term" value="F:4 iron, 4 sulfur cluster binding"/>
    <property type="evidence" value="ECO:0007669"/>
    <property type="project" value="UniProtKB-KW"/>
</dbReference>
<evidence type="ECO:0000256" key="12">
    <source>
        <dbReference type="ARBA" id="ARBA00030800"/>
    </source>
</evidence>
<dbReference type="PANTHER" id="PTHR24421">
    <property type="entry name" value="NITRATE/NITRITE SENSOR PROTEIN NARX-RELATED"/>
    <property type="match status" value="1"/>
</dbReference>
<organism evidence="17">
    <name type="scientific">marine sediment metagenome</name>
    <dbReference type="NCBI Taxonomy" id="412755"/>
    <lineage>
        <taxon>unclassified sequences</taxon>
        <taxon>metagenomes</taxon>
        <taxon>ecological metagenomes</taxon>
    </lineage>
</organism>
<dbReference type="SUPFAM" id="SSF55785">
    <property type="entry name" value="PYP-like sensor domain (PAS domain)"/>
    <property type="match status" value="1"/>
</dbReference>
<dbReference type="AlphaFoldDB" id="X1FQ59"/>
<dbReference type="SMART" id="SM00387">
    <property type="entry name" value="HATPase_c"/>
    <property type="match status" value="1"/>
</dbReference>
<feature type="domain" description="PAS" evidence="15">
    <location>
        <begin position="1"/>
        <end position="37"/>
    </location>
</feature>
<dbReference type="GO" id="GO:0046872">
    <property type="term" value="F:metal ion binding"/>
    <property type="evidence" value="ECO:0007669"/>
    <property type="project" value="UniProtKB-KW"/>
</dbReference>
<evidence type="ECO:0000256" key="8">
    <source>
        <dbReference type="ARBA" id="ARBA00022777"/>
    </source>
</evidence>
<evidence type="ECO:0000313" key="17">
    <source>
        <dbReference type="EMBL" id="GAH47117.1"/>
    </source>
</evidence>
<keyword evidence="13" id="KW-0175">Coiled coil</keyword>
<dbReference type="Pfam" id="PF02518">
    <property type="entry name" value="HATPase_c"/>
    <property type="match status" value="1"/>
</dbReference>
<keyword evidence="4" id="KW-0004">4Fe-4S</keyword>
<feature type="coiled-coil region" evidence="13">
    <location>
        <begin position="81"/>
        <end position="108"/>
    </location>
</feature>
<dbReference type="SUPFAM" id="SSF55874">
    <property type="entry name" value="ATPase domain of HSP90 chaperone/DNA topoisomerase II/histidine kinase"/>
    <property type="match status" value="1"/>
</dbReference>
<keyword evidence="5" id="KW-0963">Cytoplasm</keyword>
<dbReference type="GO" id="GO:0046983">
    <property type="term" value="F:protein dimerization activity"/>
    <property type="evidence" value="ECO:0007669"/>
    <property type="project" value="InterPro"/>
</dbReference>
<dbReference type="InterPro" id="IPR050482">
    <property type="entry name" value="Sensor_HK_TwoCompSys"/>
</dbReference>
<evidence type="ECO:0000256" key="4">
    <source>
        <dbReference type="ARBA" id="ARBA00022485"/>
    </source>
</evidence>
<comment type="caution">
    <text evidence="17">The sequence shown here is derived from an EMBL/GenBank/DDBJ whole genome shotgun (WGS) entry which is preliminary data.</text>
</comment>
<dbReference type="PANTHER" id="PTHR24421:SF58">
    <property type="entry name" value="SIGNAL TRANSDUCTION HISTIDINE-PROTEIN KINASE_PHOSPHATASE UHPB"/>
    <property type="match status" value="1"/>
</dbReference>
<comment type="subcellular location">
    <subcellularLocation>
        <location evidence="2">Cytoplasm</location>
    </subcellularLocation>
</comment>
<feature type="domain" description="PAC" evidence="16">
    <location>
        <begin position="40"/>
        <end position="90"/>
    </location>
</feature>
<dbReference type="Pfam" id="PF08447">
    <property type="entry name" value="PAS_3"/>
    <property type="match status" value="1"/>
</dbReference>
<dbReference type="Gene3D" id="3.30.565.10">
    <property type="entry name" value="Histidine kinase-like ATPase, C-terminal domain"/>
    <property type="match status" value="1"/>
</dbReference>
<evidence type="ECO:0000256" key="5">
    <source>
        <dbReference type="ARBA" id="ARBA00022490"/>
    </source>
</evidence>
<evidence type="ECO:0000259" key="16">
    <source>
        <dbReference type="PROSITE" id="PS50113"/>
    </source>
</evidence>
<dbReference type="GO" id="GO:0016020">
    <property type="term" value="C:membrane"/>
    <property type="evidence" value="ECO:0007669"/>
    <property type="project" value="InterPro"/>
</dbReference>
<sequence length="327" mass="35987">MLGFTPEEFRDLSVADFHLPEDLPFISKQIGMFLKGGTGRRKDIRFKRRDGSTFFADLNPVLISLGGRRGILVAIRDITDRKQAEDRVAAHQRRLRAVGAKLAVAEEQERRRIAAGLHDNVVQTLALAKMKLEGLAAHKSSAQISQAILEIRGLVDRSVHDTRTLLFDLSPVALYELGLEPAVESLLERIQAAHRLATRFRTDGLPKPMTNDVRVVLFRGVREVLQNVVKHAQARSVDVSVRREDEMVLVEVQDDGVGFDAKKALSVHDEAGGFGLFDVRERLDYLGGSLTIQSEPGKGTTATLRAPLVQEKACPEGMSHGDSSASG</sequence>
<evidence type="ECO:0000256" key="7">
    <source>
        <dbReference type="ARBA" id="ARBA00022723"/>
    </source>
</evidence>
<dbReference type="Gene3D" id="3.30.450.20">
    <property type="entry name" value="PAS domain"/>
    <property type="match status" value="1"/>
</dbReference>
<dbReference type="Gene3D" id="1.20.5.1930">
    <property type="match status" value="1"/>
</dbReference>
<dbReference type="InterPro" id="IPR004358">
    <property type="entry name" value="Sig_transdc_His_kin-like_C"/>
</dbReference>
<protein>
    <recommendedName>
        <fullName evidence="3">Oxygen sensor histidine kinase NreB</fullName>
    </recommendedName>
    <alternativeName>
        <fullName evidence="12">Nitrogen regulation protein B</fullName>
    </alternativeName>
</protein>
<reference evidence="17" key="1">
    <citation type="journal article" date="2014" name="Front. Microbiol.">
        <title>High frequency of phylogenetically diverse reductive dehalogenase-homologous genes in deep subseafloor sedimentary metagenomes.</title>
        <authorList>
            <person name="Kawai M."/>
            <person name="Futagami T."/>
            <person name="Toyoda A."/>
            <person name="Takaki Y."/>
            <person name="Nishi S."/>
            <person name="Hori S."/>
            <person name="Arai W."/>
            <person name="Tsubouchi T."/>
            <person name="Morono Y."/>
            <person name="Uchiyama I."/>
            <person name="Ito T."/>
            <person name="Fujiyama A."/>
            <person name="Inagaki F."/>
            <person name="Takami H."/>
        </authorList>
    </citation>
    <scope>NUCLEOTIDE SEQUENCE</scope>
    <source>
        <strain evidence="17">Expedition CK06-06</strain>
    </source>
</reference>
<dbReference type="InterPro" id="IPR000700">
    <property type="entry name" value="PAS-assoc_C"/>
</dbReference>
<dbReference type="PRINTS" id="PR00344">
    <property type="entry name" value="BCTRLSENSOR"/>
</dbReference>
<evidence type="ECO:0000259" key="14">
    <source>
        <dbReference type="PROSITE" id="PS50109"/>
    </source>
</evidence>
<dbReference type="InterPro" id="IPR035965">
    <property type="entry name" value="PAS-like_dom_sf"/>
</dbReference>
<keyword evidence="8" id="KW-0418">Kinase</keyword>
<keyword evidence="7" id="KW-0479">Metal-binding</keyword>
<dbReference type="InterPro" id="IPR000014">
    <property type="entry name" value="PAS"/>
</dbReference>
<dbReference type="CDD" id="cd16917">
    <property type="entry name" value="HATPase_UhpB-NarQ-NarX-like"/>
    <property type="match status" value="1"/>
</dbReference>
<keyword evidence="6" id="KW-0808">Transferase</keyword>